<organism evidence="1 2">
    <name type="scientific">Bosea psychrotolerans</name>
    <dbReference type="NCBI Taxonomy" id="1871628"/>
    <lineage>
        <taxon>Bacteria</taxon>
        <taxon>Pseudomonadati</taxon>
        <taxon>Pseudomonadota</taxon>
        <taxon>Alphaproteobacteria</taxon>
        <taxon>Hyphomicrobiales</taxon>
        <taxon>Boseaceae</taxon>
        <taxon>Bosea</taxon>
    </lineage>
</organism>
<dbReference type="OrthoDB" id="8162834at2"/>
<evidence type="ECO:0000313" key="2">
    <source>
        <dbReference type="Proteomes" id="UP000236919"/>
    </source>
</evidence>
<dbReference type="Proteomes" id="UP000236919">
    <property type="component" value="Unassembled WGS sequence"/>
</dbReference>
<sequence length="131" mass="14221">MATFVPTTQERADILESLALVGPAKPVGYLPLPTVMKALRLTIPAVEQEYANGSRQVRVLGPEDCCIKGGAVYVFDQPALASLLSASSRLLTDLGWPTDSEAFIRRIAVEWLTDDHPLIGLVRQAFGDVRS</sequence>
<keyword evidence="2" id="KW-1185">Reference proteome</keyword>
<name>A0A2S4MID4_9HYPH</name>
<dbReference type="EMBL" id="PQFZ01000003">
    <property type="protein sequence ID" value="POR54379.1"/>
    <property type="molecule type" value="Genomic_DNA"/>
</dbReference>
<gene>
    <name evidence="1" type="ORF">CYD53_103483</name>
</gene>
<proteinExistence type="predicted"/>
<dbReference type="AlphaFoldDB" id="A0A2S4MID4"/>
<comment type="caution">
    <text evidence="1">The sequence shown here is derived from an EMBL/GenBank/DDBJ whole genome shotgun (WGS) entry which is preliminary data.</text>
</comment>
<evidence type="ECO:0000313" key="1">
    <source>
        <dbReference type="EMBL" id="POR54379.1"/>
    </source>
</evidence>
<protein>
    <submittedName>
        <fullName evidence="1">Uncharacterized protein</fullName>
    </submittedName>
</protein>
<dbReference type="RefSeq" id="WP_103717528.1">
    <property type="nucleotide sequence ID" value="NZ_PQFZ01000003.1"/>
</dbReference>
<reference evidence="1 2" key="1">
    <citation type="submission" date="2018-01" db="EMBL/GenBank/DDBJ databases">
        <title>Genomic Encyclopedia of Type Strains, Phase III (KMG-III): the genomes of soil and plant-associated and newly described type strains.</title>
        <authorList>
            <person name="Whitman W."/>
        </authorList>
    </citation>
    <scope>NUCLEOTIDE SEQUENCE [LARGE SCALE GENOMIC DNA]</scope>
    <source>
        <strain evidence="1 2">1131</strain>
    </source>
</reference>
<accession>A0A2S4MID4</accession>